<keyword evidence="2" id="KW-1185">Reference proteome</keyword>
<name>A0AAV0I3E1_9ROSI</name>
<reference evidence="1" key="1">
    <citation type="submission" date="2022-08" db="EMBL/GenBank/DDBJ databases">
        <authorList>
            <person name="Gutierrez-Valencia J."/>
        </authorList>
    </citation>
    <scope>NUCLEOTIDE SEQUENCE</scope>
</reference>
<dbReference type="AlphaFoldDB" id="A0AAV0I3E1"/>
<organism evidence="1 2">
    <name type="scientific">Linum tenue</name>
    <dbReference type="NCBI Taxonomy" id="586396"/>
    <lineage>
        <taxon>Eukaryota</taxon>
        <taxon>Viridiplantae</taxon>
        <taxon>Streptophyta</taxon>
        <taxon>Embryophyta</taxon>
        <taxon>Tracheophyta</taxon>
        <taxon>Spermatophyta</taxon>
        <taxon>Magnoliopsida</taxon>
        <taxon>eudicotyledons</taxon>
        <taxon>Gunneridae</taxon>
        <taxon>Pentapetalae</taxon>
        <taxon>rosids</taxon>
        <taxon>fabids</taxon>
        <taxon>Malpighiales</taxon>
        <taxon>Linaceae</taxon>
        <taxon>Linum</taxon>
    </lineage>
</organism>
<comment type="caution">
    <text evidence="1">The sequence shown here is derived from an EMBL/GenBank/DDBJ whole genome shotgun (WGS) entry which is preliminary data.</text>
</comment>
<dbReference type="EMBL" id="CAMGYJ010000003">
    <property type="protein sequence ID" value="CAI0392084.1"/>
    <property type="molecule type" value="Genomic_DNA"/>
</dbReference>
<proteinExistence type="predicted"/>
<gene>
    <name evidence="1" type="ORF">LITE_LOCUS7398</name>
</gene>
<dbReference type="Proteomes" id="UP001154282">
    <property type="component" value="Unassembled WGS sequence"/>
</dbReference>
<sequence>MTPSSSIWRAARLWISSNSMLATSTVRNIRVASKPCISRTRWDMSLLLAWGMCLPSVREPSLWCPFPRARESS</sequence>
<evidence type="ECO:0008006" key="3">
    <source>
        <dbReference type="Google" id="ProtNLM"/>
    </source>
</evidence>
<accession>A0AAV0I3E1</accession>
<evidence type="ECO:0000313" key="2">
    <source>
        <dbReference type="Proteomes" id="UP001154282"/>
    </source>
</evidence>
<evidence type="ECO:0000313" key="1">
    <source>
        <dbReference type="EMBL" id="CAI0392084.1"/>
    </source>
</evidence>
<protein>
    <recommendedName>
        <fullName evidence="3">Secreted protein</fullName>
    </recommendedName>
</protein>